<evidence type="ECO:0000313" key="1">
    <source>
        <dbReference type="EMBL" id="KXB08937.1"/>
    </source>
</evidence>
<evidence type="ECO:0008006" key="3">
    <source>
        <dbReference type="Google" id="ProtNLM"/>
    </source>
</evidence>
<dbReference type="Pfam" id="PF16260">
    <property type="entry name" value="DUF4914"/>
    <property type="match status" value="1"/>
</dbReference>
<dbReference type="EMBL" id="LHYI01000002">
    <property type="protein sequence ID" value="KXB08937.1"/>
    <property type="molecule type" value="Genomic_DNA"/>
</dbReference>
<dbReference type="InterPro" id="IPR032583">
    <property type="entry name" value="DUF4914"/>
</dbReference>
<accession>A0ABR5TK27</accession>
<reference evidence="1 2" key="1">
    <citation type="journal article" date="2016" name="Sci. Rep.">
        <title>Metabolic traits of an uncultured archaeal lineage -MSBL1- from brine pools of the Red Sea.</title>
        <authorList>
            <person name="Mwirichia R."/>
            <person name="Alam I."/>
            <person name="Rashid M."/>
            <person name="Vinu M."/>
            <person name="Ba-Alawi W."/>
            <person name="Anthony Kamau A."/>
            <person name="Kamanda Ngugi D."/>
            <person name="Goker M."/>
            <person name="Klenk H.P."/>
            <person name="Bajic V."/>
            <person name="Stingl U."/>
        </authorList>
    </citation>
    <scope>NUCLEOTIDE SEQUENCE [LARGE SCALE GENOMIC DNA]</scope>
    <source>
        <strain evidence="1">SCGC-AAA382M17</strain>
    </source>
</reference>
<sequence>MKLTESRIDKYFNLNEAAERTLKNAPNVTLAQNERELRKLAVPGDPDEWYEVSYEAGDKEVLEAKVCRVKNGIAVNYPEPYMRRRDPKALLIGDDMPTDKRHYEDEFGGDFESLREETYDWLMERNLLVFPFWAGHKDCEIPSVAIAPGNAGFFALGLGLLQGVSDIKKIDHPVKPKVYINVAPPFRHTHFDGKQRVVHNRSETQHEIFSYNLYPGPSAKKGVYGALLHFGRMEGWITAHASAVKVRTPYDMKSVFMHEGASGGGKSEMNERIHQEEDGSIHLGHNKVTGEDKRLVIPQFNKLMPVADDMVLCHKDLQKDNGKLTTRDAENSWFVRVDHINNYGTDPDIESRSISPERPLEFFNIHTQPNSTALLWEHVEDEPGVPCPNPRFIQPRDTVPHIRNDTLDIDIRSFGIRTPPCTKEEPNYGILGMFHVLPPALAWLWRLVAPRGHGNPSIIETEGIQAEGVGSYWPFATGKRVDHANLLLEQFMNSPEVLNVLTPNQHVGAWKVGFMPEWLMREYLPRRGGELEASELTPARCSLLGYTLDEMIIEGHEISKYMLDVSRQPEVGKEAYDKGSEILTSFFKREVKKFLTDRIHPTGREIIETFLHDGSVKDFEDMIESNQIVSEQ</sequence>
<dbReference type="Proteomes" id="UP000070633">
    <property type="component" value="Unassembled WGS sequence"/>
</dbReference>
<name>A0ABR5TK27_9EURY</name>
<proteinExistence type="predicted"/>
<protein>
    <recommendedName>
        <fullName evidence="3">DUF4914 domain-containing protein</fullName>
    </recommendedName>
</protein>
<dbReference type="SUPFAM" id="SSF53795">
    <property type="entry name" value="PEP carboxykinase-like"/>
    <property type="match status" value="1"/>
</dbReference>
<comment type="caution">
    <text evidence="1">The sequence shown here is derived from an EMBL/GenBank/DDBJ whole genome shotgun (WGS) entry which is preliminary data.</text>
</comment>
<evidence type="ECO:0000313" key="2">
    <source>
        <dbReference type="Proteomes" id="UP000070633"/>
    </source>
</evidence>
<gene>
    <name evidence="1" type="ORF">AKJ55_00145</name>
</gene>
<keyword evidence="2" id="KW-1185">Reference proteome</keyword>
<organism evidence="1 2">
    <name type="scientific">candidate division MSBL1 archaeon SCGC-AAA382M17</name>
    <dbReference type="NCBI Taxonomy" id="1698284"/>
    <lineage>
        <taxon>Archaea</taxon>
        <taxon>Methanobacteriati</taxon>
        <taxon>Methanobacteriota</taxon>
        <taxon>candidate division MSBL1</taxon>
    </lineage>
</organism>